<organism evidence="2 5">
    <name type="scientific">Acinetobacter wanghuae</name>
    <dbReference type="NCBI Taxonomy" id="2662362"/>
    <lineage>
        <taxon>Bacteria</taxon>
        <taxon>Pseudomonadati</taxon>
        <taxon>Pseudomonadota</taxon>
        <taxon>Gammaproteobacteria</taxon>
        <taxon>Moraxellales</taxon>
        <taxon>Moraxellaceae</taxon>
        <taxon>Acinetobacter</taxon>
    </lineage>
</organism>
<dbReference type="EMBL" id="WITK01000001">
    <property type="protein sequence ID" value="MQW91058.1"/>
    <property type="molecule type" value="Genomic_DNA"/>
</dbReference>
<dbReference type="RefSeq" id="WP_153370424.1">
    <property type="nucleotide sequence ID" value="NZ_CP045650.1"/>
</dbReference>
<reference evidence="4 5" key="1">
    <citation type="submission" date="2019-10" db="EMBL/GenBank/DDBJ databases">
        <authorList>
            <person name="Dong K."/>
        </authorList>
    </citation>
    <scope>NUCLEOTIDE SEQUENCE [LARGE SCALE GENOMIC DNA]</scope>
    <source>
        <strain evidence="4">dk386</strain>
        <strain evidence="3">Dk386</strain>
        <strain evidence="5">dk771</strain>
        <strain evidence="2">Dk771</strain>
    </source>
</reference>
<proteinExistence type="predicted"/>
<sequence>MSFKLQVLAFSLFGSISLSAIAAPMPNTIVVDDKAVVPVLKTEVIRRVEGQKPIRHVEATILEMTNKGKDIVAKEVVFEDHLDQFSEKKLAIPVLQKGGVIVPTSKIEINKTLKQEGQLLQSSKTIDAEGIEVKKDQTVVKRTLLLQEHEQSNKEKVTHTLMTEDGATTKDIIEIQSPQQ</sequence>
<evidence type="ECO:0000256" key="1">
    <source>
        <dbReference type="SAM" id="SignalP"/>
    </source>
</evidence>
<evidence type="ECO:0000313" key="2">
    <source>
        <dbReference type="EMBL" id="MQW91058.1"/>
    </source>
</evidence>
<protein>
    <recommendedName>
        <fullName evidence="6">DUF2382 domain-containing protein</fullName>
    </recommendedName>
</protein>
<evidence type="ECO:0000313" key="4">
    <source>
        <dbReference type="Proteomes" id="UP000327478"/>
    </source>
</evidence>
<dbReference type="Proteomes" id="UP000327478">
    <property type="component" value="Chromosome"/>
</dbReference>
<evidence type="ECO:0000313" key="3">
    <source>
        <dbReference type="EMBL" id="QGA10118.1"/>
    </source>
</evidence>
<feature type="signal peptide" evidence="1">
    <location>
        <begin position="1"/>
        <end position="22"/>
    </location>
</feature>
<keyword evidence="1" id="KW-0732">Signal</keyword>
<feature type="chain" id="PRO_5044623619" description="DUF2382 domain-containing protein" evidence="1">
    <location>
        <begin position="23"/>
        <end position="180"/>
    </location>
</feature>
<evidence type="ECO:0008006" key="6">
    <source>
        <dbReference type="Google" id="ProtNLM"/>
    </source>
</evidence>
<dbReference type="EMBL" id="CP045650">
    <property type="protein sequence ID" value="QGA10118.1"/>
    <property type="molecule type" value="Genomic_DNA"/>
</dbReference>
<accession>A0A5Q0P2P7</accession>
<gene>
    <name evidence="3" type="ORF">GFH30_01335</name>
    <name evidence="2" type="ORF">GHJ48_01370</name>
</gene>
<keyword evidence="4" id="KW-1185">Reference proteome</keyword>
<evidence type="ECO:0000313" key="5">
    <source>
        <dbReference type="Proteomes" id="UP000480556"/>
    </source>
</evidence>
<dbReference type="AlphaFoldDB" id="A0A5Q0P2P7"/>
<dbReference type="Proteomes" id="UP000480556">
    <property type="component" value="Unassembled WGS sequence"/>
</dbReference>
<name>A0A5Q0P2P7_9GAMM</name>